<feature type="non-terminal residue" evidence="1">
    <location>
        <position position="329"/>
    </location>
</feature>
<keyword evidence="2" id="KW-1185">Reference proteome</keyword>
<protein>
    <submittedName>
        <fullName evidence="1">14017_t:CDS:1</fullName>
    </submittedName>
</protein>
<dbReference type="Proteomes" id="UP000789702">
    <property type="component" value="Unassembled WGS sequence"/>
</dbReference>
<reference evidence="1" key="1">
    <citation type="submission" date="2021-06" db="EMBL/GenBank/DDBJ databases">
        <authorList>
            <person name="Kallberg Y."/>
            <person name="Tangrot J."/>
            <person name="Rosling A."/>
        </authorList>
    </citation>
    <scope>NUCLEOTIDE SEQUENCE</scope>
    <source>
        <strain evidence="1">IL203A</strain>
    </source>
</reference>
<name>A0ACA9MMZ4_9GLOM</name>
<accession>A0ACA9MMZ4</accession>
<sequence length="329" mass="37479">METITATIVRYSFVTKQPASIVFHLAFPFFELNLILSNWETNPNINRKNFIFNSLFPNITTGDSKSYSTDRYISNNVTSWIRDCLSYVHSQYEIVPSLIDENITISLNDNLCDTLEPCSQQCILIDHIESAHILSESPMINSTKEIEYSRFKELLHDDEIECNKNNCSQETLYSSALPEQRIESQIMNNEIDTCSKFYSAVEQQDGFLNSPTKFLESSLEKSRNIESSNNISHDIQQIEESLQMTQSVSSIASQECETFEKIENNGERCLLDNSLYVTVVPEEVVSPTKEDSNIPIPIERAPASLADIPLDIFIEICYHLPPNSLFALI</sequence>
<comment type="caution">
    <text evidence="1">The sequence shown here is derived from an EMBL/GenBank/DDBJ whole genome shotgun (WGS) entry which is preliminary data.</text>
</comment>
<gene>
    <name evidence="1" type="ORF">DHETER_LOCUS7261</name>
</gene>
<organism evidence="1 2">
    <name type="scientific">Dentiscutata heterogama</name>
    <dbReference type="NCBI Taxonomy" id="1316150"/>
    <lineage>
        <taxon>Eukaryota</taxon>
        <taxon>Fungi</taxon>
        <taxon>Fungi incertae sedis</taxon>
        <taxon>Mucoromycota</taxon>
        <taxon>Glomeromycotina</taxon>
        <taxon>Glomeromycetes</taxon>
        <taxon>Diversisporales</taxon>
        <taxon>Gigasporaceae</taxon>
        <taxon>Dentiscutata</taxon>
    </lineage>
</organism>
<evidence type="ECO:0000313" key="2">
    <source>
        <dbReference type="Proteomes" id="UP000789702"/>
    </source>
</evidence>
<proteinExistence type="predicted"/>
<dbReference type="EMBL" id="CAJVPU010010025">
    <property type="protein sequence ID" value="CAG8601293.1"/>
    <property type="molecule type" value="Genomic_DNA"/>
</dbReference>
<evidence type="ECO:0000313" key="1">
    <source>
        <dbReference type="EMBL" id="CAG8601293.1"/>
    </source>
</evidence>